<dbReference type="InterPro" id="IPR027417">
    <property type="entry name" value="P-loop_NTPase"/>
</dbReference>
<dbReference type="PRINTS" id="PR00364">
    <property type="entry name" value="DISEASERSIST"/>
</dbReference>
<dbReference type="InterPro" id="IPR011990">
    <property type="entry name" value="TPR-like_helical_dom_sf"/>
</dbReference>
<dbReference type="Gene3D" id="3.40.50.300">
    <property type="entry name" value="P-loop containing nucleotide triphosphate hydrolases"/>
    <property type="match status" value="1"/>
</dbReference>
<dbReference type="InterPro" id="IPR016032">
    <property type="entry name" value="Sig_transdc_resp-reg_C-effctor"/>
</dbReference>
<dbReference type="Pfam" id="PF13401">
    <property type="entry name" value="AAA_22"/>
    <property type="match status" value="1"/>
</dbReference>
<dbReference type="AlphaFoldDB" id="D6U7N6"/>
<dbReference type="Proteomes" id="UP000004508">
    <property type="component" value="Unassembled WGS sequence"/>
</dbReference>
<protein>
    <submittedName>
        <fullName evidence="2">Transcriptional regulator, LuxR family</fullName>
    </submittedName>
</protein>
<dbReference type="EMBL" id="ADVG01000005">
    <property type="protein sequence ID" value="EFH79897.1"/>
    <property type="molecule type" value="Genomic_DNA"/>
</dbReference>
<dbReference type="PANTHER" id="PTHR47691:SF3">
    <property type="entry name" value="HTH-TYPE TRANSCRIPTIONAL REGULATOR RV0890C-RELATED"/>
    <property type="match status" value="1"/>
</dbReference>
<dbReference type="PRINTS" id="PR00038">
    <property type="entry name" value="HTHLUXR"/>
</dbReference>
<dbReference type="GO" id="GO:0006355">
    <property type="term" value="P:regulation of DNA-templated transcription"/>
    <property type="evidence" value="ECO:0007669"/>
    <property type="project" value="InterPro"/>
</dbReference>
<dbReference type="Pfam" id="PF13424">
    <property type="entry name" value="TPR_12"/>
    <property type="match status" value="1"/>
</dbReference>
<dbReference type="eggNOG" id="COG2197">
    <property type="taxonomic scope" value="Bacteria"/>
</dbReference>
<keyword evidence="3" id="KW-1185">Reference proteome</keyword>
<evidence type="ECO:0000259" key="1">
    <source>
        <dbReference type="PROSITE" id="PS50043"/>
    </source>
</evidence>
<dbReference type="SMART" id="SM00421">
    <property type="entry name" value="HTH_LUXR"/>
    <property type="match status" value="1"/>
</dbReference>
<dbReference type="InterPro" id="IPR036388">
    <property type="entry name" value="WH-like_DNA-bd_sf"/>
</dbReference>
<dbReference type="SUPFAM" id="SSF52540">
    <property type="entry name" value="P-loop containing nucleoside triphosphate hydrolases"/>
    <property type="match status" value="1"/>
</dbReference>
<dbReference type="STRING" id="485913.Krac_0422"/>
<dbReference type="SMART" id="SM00028">
    <property type="entry name" value="TPR"/>
    <property type="match status" value="6"/>
</dbReference>
<sequence>MDVHIIFQILAPVKYLKKCSHWSEESSVCKPHSLAQAPPLSAIICIGQKAKNDAGYAHMERNSHTNSISSPRLPLQMTATIGREQEIHAVSSQLRMENTRLVTLTGPGGVGKTRLSLEIARTLQDAFPRSIFFVSLAPLREREQILLAIASAFGVHEGGKETLTERLEAYLNERRCLLLLDNFEHLLKGADLVAELLATAPQLKILVTSREPLHLYGEQEIEVLPLPLPRQAENAYVPREESAALRLFVERAQAVKPSFTLTQENYATIAEICQRLDGLPLALELAAARIKILSPQALLTRLSSRLTLLVGGPRNLPQRQQTLRNALNWSYDLLTEAERRAFRRLGSLIGTWDLGAAAACMAISSESEALEMLSSLVDKSLVRSLASERDEPHFMLLETLHEYACASLQQSGEQEESEHGHANYYLRLAEEADANMRGSEQQHWLARLDQESPNLLLALHRVLVRQNAQLALRLGSALSDYLLLRHTQSTQHNWLEEILALDASAELHSYRARILYVAVCQARLQGNTARASQRLEECLELAERVDDLRVRALALSELGMLAMQRGEYARARELAMQGIQVLSTTSDKWGKSALHRIYGNIASKQGDVDAAQTHYLLSLMLLREVGEKRGLAEVYISLATIMHLRGKLRSAHYLYQRGLNYFEALEDRWGQVRCLNGTGAAYSAQGAYAEANKYLGQALTLAQQLGDREGQASALSYLAMARLNQWQEGKEQLSEIATTLKESLRLANELKNLPGKAYTLLALGEVERLCDNSPSAQAYYNQCLDLAQRMNDKLTHTRILCAQGRLALEQGEYQLACTLLKESIQLAWQTGNHVALAGELESVAQLCLDSRQPELAVQLLASAHSLREKLQTPLPPIHQARHQQLYTNLKKEISAETWSESWNVGCALLLAQVVDLVSHITILTQDTTKTQSITPSSANAFHLTARECEVLRLLALGHPDARIAQELVLSRRTVNTHLRSIYAKLGVSTRTAAARVAFEQQLA</sequence>
<name>D6U7N6_KTERA</name>
<dbReference type="eggNOG" id="COG3903">
    <property type="taxonomic scope" value="Bacteria"/>
</dbReference>
<dbReference type="GO" id="GO:0016887">
    <property type="term" value="F:ATP hydrolysis activity"/>
    <property type="evidence" value="ECO:0007669"/>
    <property type="project" value="InterPro"/>
</dbReference>
<dbReference type="PROSITE" id="PS50043">
    <property type="entry name" value="HTH_LUXR_2"/>
    <property type="match status" value="1"/>
</dbReference>
<dbReference type="SUPFAM" id="SSF48452">
    <property type="entry name" value="TPR-like"/>
    <property type="match status" value="3"/>
</dbReference>
<evidence type="ECO:0000313" key="2">
    <source>
        <dbReference type="EMBL" id="EFH79897.1"/>
    </source>
</evidence>
<gene>
    <name evidence="2" type="ORF">Krac_0422</name>
</gene>
<dbReference type="SUPFAM" id="SSF46894">
    <property type="entry name" value="C-terminal effector domain of the bipartite response regulators"/>
    <property type="match status" value="1"/>
</dbReference>
<dbReference type="Pfam" id="PF00196">
    <property type="entry name" value="GerE"/>
    <property type="match status" value="1"/>
</dbReference>
<proteinExistence type="predicted"/>
<reference evidence="2 3" key="1">
    <citation type="journal article" date="2011" name="Stand. Genomic Sci.">
        <title>Non-contiguous finished genome sequence and contextual data of the filamentous soil bacterium Ktedonobacter racemifer type strain (SOSP1-21).</title>
        <authorList>
            <person name="Chang Y.J."/>
            <person name="Land M."/>
            <person name="Hauser L."/>
            <person name="Chertkov O."/>
            <person name="Del Rio T.G."/>
            <person name="Nolan M."/>
            <person name="Copeland A."/>
            <person name="Tice H."/>
            <person name="Cheng J.F."/>
            <person name="Lucas S."/>
            <person name="Han C."/>
            <person name="Goodwin L."/>
            <person name="Pitluck S."/>
            <person name="Ivanova N."/>
            <person name="Ovchinikova G."/>
            <person name="Pati A."/>
            <person name="Chen A."/>
            <person name="Palaniappan K."/>
            <person name="Mavromatis K."/>
            <person name="Liolios K."/>
            <person name="Brettin T."/>
            <person name="Fiebig A."/>
            <person name="Rohde M."/>
            <person name="Abt B."/>
            <person name="Goker M."/>
            <person name="Detter J.C."/>
            <person name="Woyke T."/>
            <person name="Bristow J."/>
            <person name="Eisen J.A."/>
            <person name="Markowitz V."/>
            <person name="Hugenholtz P."/>
            <person name="Kyrpides N.C."/>
            <person name="Klenk H.P."/>
            <person name="Lapidus A."/>
        </authorList>
    </citation>
    <scope>NUCLEOTIDE SEQUENCE [LARGE SCALE GENOMIC DNA]</scope>
    <source>
        <strain evidence="3">DSM 44963</strain>
    </source>
</reference>
<dbReference type="InterPro" id="IPR000792">
    <property type="entry name" value="Tscrpt_reg_LuxR_C"/>
</dbReference>
<comment type="caution">
    <text evidence="2">The sequence shown here is derived from an EMBL/GenBank/DDBJ whole genome shotgun (WGS) entry which is preliminary data.</text>
</comment>
<accession>D6U7N6</accession>
<dbReference type="GO" id="GO:0003677">
    <property type="term" value="F:DNA binding"/>
    <property type="evidence" value="ECO:0007669"/>
    <property type="project" value="InterPro"/>
</dbReference>
<dbReference type="Gene3D" id="1.25.40.10">
    <property type="entry name" value="Tetratricopeptide repeat domain"/>
    <property type="match status" value="2"/>
</dbReference>
<evidence type="ECO:0000313" key="3">
    <source>
        <dbReference type="Proteomes" id="UP000004508"/>
    </source>
</evidence>
<dbReference type="InterPro" id="IPR049945">
    <property type="entry name" value="AAA_22"/>
</dbReference>
<dbReference type="PANTHER" id="PTHR47691">
    <property type="entry name" value="REGULATOR-RELATED"/>
    <property type="match status" value="1"/>
</dbReference>
<feature type="domain" description="HTH luxR-type" evidence="1">
    <location>
        <begin position="936"/>
        <end position="1001"/>
    </location>
</feature>
<dbReference type="Gene3D" id="1.10.10.10">
    <property type="entry name" value="Winged helix-like DNA-binding domain superfamily/Winged helix DNA-binding domain"/>
    <property type="match status" value="1"/>
</dbReference>
<dbReference type="InterPro" id="IPR019734">
    <property type="entry name" value="TPR_rpt"/>
</dbReference>
<dbReference type="InParanoid" id="D6U7N6"/>
<dbReference type="CDD" id="cd06170">
    <property type="entry name" value="LuxR_C_like"/>
    <property type="match status" value="1"/>
</dbReference>
<organism evidence="2 3">
    <name type="scientific">Ktedonobacter racemifer DSM 44963</name>
    <dbReference type="NCBI Taxonomy" id="485913"/>
    <lineage>
        <taxon>Bacteria</taxon>
        <taxon>Bacillati</taxon>
        <taxon>Chloroflexota</taxon>
        <taxon>Ktedonobacteria</taxon>
        <taxon>Ktedonobacterales</taxon>
        <taxon>Ktedonobacteraceae</taxon>
        <taxon>Ktedonobacter</taxon>
    </lineage>
</organism>